<feature type="compositionally biased region" description="Pro residues" evidence="1">
    <location>
        <begin position="122"/>
        <end position="137"/>
    </location>
</feature>
<evidence type="ECO:0000313" key="3">
    <source>
        <dbReference type="Proteomes" id="UP001501638"/>
    </source>
</evidence>
<evidence type="ECO:0000256" key="1">
    <source>
        <dbReference type="SAM" id="MobiDB-lite"/>
    </source>
</evidence>
<dbReference type="EMBL" id="BAAASZ010000042">
    <property type="protein sequence ID" value="GAA2463136.1"/>
    <property type="molecule type" value="Genomic_DNA"/>
</dbReference>
<protein>
    <submittedName>
        <fullName evidence="2">Uncharacterized protein</fullName>
    </submittedName>
</protein>
<keyword evidence="3" id="KW-1185">Reference proteome</keyword>
<sequence length="169" mass="18515">MGTGTTPHPPRRTWTVTLNPPSNDPGLHCTACGPLPHSAGTPPRNAALDHLGDHVHHTPLEPHLRTCQCREDGCRGHPRHRGCDGLVALYLTHHPTHRSWRLADLCHACATATPHTAKVPDLPQPPPPQRPSAPPPTGHSTSPNTPQDSPNDEEFEFHPWWTDDAPPYL</sequence>
<evidence type="ECO:0000313" key="2">
    <source>
        <dbReference type="EMBL" id="GAA2463136.1"/>
    </source>
</evidence>
<comment type="caution">
    <text evidence="2">The sequence shown here is derived from an EMBL/GenBank/DDBJ whole genome shotgun (WGS) entry which is preliminary data.</text>
</comment>
<name>A0ABN3KK70_9ACTN</name>
<proteinExistence type="predicted"/>
<dbReference type="RefSeq" id="WP_344328220.1">
    <property type="nucleotide sequence ID" value="NZ_BAAASZ010000042.1"/>
</dbReference>
<feature type="region of interest" description="Disordered" evidence="1">
    <location>
        <begin position="117"/>
        <end position="169"/>
    </location>
</feature>
<feature type="compositionally biased region" description="Polar residues" evidence="1">
    <location>
        <begin position="138"/>
        <end position="149"/>
    </location>
</feature>
<organism evidence="2 3">
    <name type="scientific">Streptomyces macrosporus</name>
    <dbReference type="NCBI Taxonomy" id="44032"/>
    <lineage>
        <taxon>Bacteria</taxon>
        <taxon>Bacillati</taxon>
        <taxon>Actinomycetota</taxon>
        <taxon>Actinomycetes</taxon>
        <taxon>Kitasatosporales</taxon>
        <taxon>Streptomycetaceae</taxon>
        <taxon>Streptomyces</taxon>
    </lineage>
</organism>
<reference evidence="2 3" key="1">
    <citation type="journal article" date="2019" name="Int. J. Syst. Evol. Microbiol.">
        <title>The Global Catalogue of Microorganisms (GCM) 10K type strain sequencing project: providing services to taxonomists for standard genome sequencing and annotation.</title>
        <authorList>
            <consortium name="The Broad Institute Genomics Platform"/>
            <consortium name="The Broad Institute Genome Sequencing Center for Infectious Disease"/>
            <person name="Wu L."/>
            <person name="Ma J."/>
        </authorList>
    </citation>
    <scope>NUCLEOTIDE SEQUENCE [LARGE SCALE GENOMIC DNA]</scope>
    <source>
        <strain evidence="2 3">JCM 6305</strain>
    </source>
</reference>
<gene>
    <name evidence="2" type="ORF">GCM10010405_54430</name>
</gene>
<dbReference type="Proteomes" id="UP001501638">
    <property type="component" value="Unassembled WGS sequence"/>
</dbReference>
<accession>A0ABN3KK70</accession>